<feature type="transmembrane region" description="Helical" evidence="6">
    <location>
        <begin position="177"/>
        <end position="196"/>
    </location>
</feature>
<evidence type="ECO:0008006" key="9">
    <source>
        <dbReference type="Google" id="ProtNLM"/>
    </source>
</evidence>
<feature type="transmembrane region" description="Helical" evidence="6">
    <location>
        <begin position="55"/>
        <end position="77"/>
    </location>
</feature>
<evidence type="ECO:0000256" key="6">
    <source>
        <dbReference type="SAM" id="Phobius"/>
    </source>
</evidence>
<comment type="subcellular location">
    <subcellularLocation>
        <location evidence="1">Cell membrane</location>
        <topology evidence="1">Multi-pass membrane protein</topology>
    </subcellularLocation>
</comment>
<dbReference type="EMBL" id="CP075371">
    <property type="protein sequence ID" value="QVT78396.1"/>
    <property type="molecule type" value="Genomic_DNA"/>
</dbReference>
<feature type="transmembrane region" description="Helical" evidence="6">
    <location>
        <begin position="108"/>
        <end position="131"/>
    </location>
</feature>
<feature type="transmembrane region" description="Helical" evidence="6">
    <location>
        <begin position="202"/>
        <end position="223"/>
    </location>
</feature>
<keyword evidence="8" id="KW-1185">Reference proteome</keyword>
<proteinExistence type="predicted"/>
<accession>A0ABX8ED52</accession>
<evidence type="ECO:0000313" key="7">
    <source>
        <dbReference type="EMBL" id="QVT78396.1"/>
    </source>
</evidence>
<sequence length="461" mass="47936">MSSTPAPPTRTSGSRGRQRSSLLGALGWFAASYGFAVVGSLGVNAIASRWLGVDGFGYFIIATTVSVGIGQLALLGVHRAGLRDAATMEAGADPDTVLRDLRSAARGAIMVSLPAFSLVAASILYVVLTGVSGSDRVLLAVVFGVLVFLAGLQKLWASYLRGMGVVRLAGLLEGRSGGALVVLAQAVALALAWWLLEPTGLTGALVAVSIGYLVPVLALGAVVQRRWRHVDRGAGAVVALGRAVRRSWRFAVNQFASYLGGIVEIWMAGLLLSALDTSLFSSAQRLALLIVVPLIALQIVFAPICARLLHQGETQQLERVLRTGATLAALCTLVFWLPTLVAPGPVLSVVFGEPFAAAATVLVVLSLGNAVNVLTGLSGAALTMSHREGAAATVQVATLVLRIVVGTAAALVWGLMGLAVSSAALSTLSFAVMWWQARRLVGVSTHITLRPDLRLLRSTKG</sequence>
<feature type="transmembrane region" description="Helical" evidence="6">
    <location>
        <begin position="255"/>
        <end position="275"/>
    </location>
</feature>
<gene>
    <name evidence="7" type="ORF">ENKNEFLB_00773</name>
</gene>
<evidence type="ECO:0000256" key="4">
    <source>
        <dbReference type="ARBA" id="ARBA00022989"/>
    </source>
</evidence>
<evidence type="ECO:0000313" key="8">
    <source>
        <dbReference type="Proteomes" id="UP000679307"/>
    </source>
</evidence>
<protein>
    <recommendedName>
        <fullName evidence="9">Polysaccharide biosynthesis protein C-terminal domain-containing protein</fullName>
    </recommendedName>
</protein>
<dbReference type="RefSeq" id="WP_214057982.1">
    <property type="nucleotide sequence ID" value="NZ_BAAAHS010000194.1"/>
</dbReference>
<dbReference type="InterPro" id="IPR050833">
    <property type="entry name" value="Poly_Biosynth_Transport"/>
</dbReference>
<keyword evidence="2" id="KW-1003">Cell membrane</keyword>
<keyword evidence="3 6" id="KW-0812">Transmembrane</keyword>
<evidence type="ECO:0000256" key="3">
    <source>
        <dbReference type="ARBA" id="ARBA00022692"/>
    </source>
</evidence>
<keyword evidence="4 6" id="KW-1133">Transmembrane helix</keyword>
<dbReference type="PANTHER" id="PTHR30250:SF11">
    <property type="entry name" value="O-ANTIGEN TRANSPORTER-RELATED"/>
    <property type="match status" value="1"/>
</dbReference>
<organism evidence="7 8">
    <name type="scientific">Nocardioides aquaticus</name>
    <dbReference type="NCBI Taxonomy" id="160826"/>
    <lineage>
        <taxon>Bacteria</taxon>
        <taxon>Bacillati</taxon>
        <taxon>Actinomycetota</taxon>
        <taxon>Actinomycetes</taxon>
        <taxon>Propionibacteriales</taxon>
        <taxon>Nocardioidaceae</taxon>
        <taxon>Nocardioides</taxon>
    </lineage>
</organism>
<name>A0ABX8ED52_9ACTN</name>
<evidence type="ECO:0000256" key="5">
    <source>
        <dbReference type="ARBA" id="ARBA00023136"/>
    </source>
</evidence>
<feature type="transmembrane region" description="Helical" evidence="6">
    <location>
        <begin position="21"/>
        <end position="43"/>
    </location>
</feature>
<dbReference type="Proteomes" id="UP000679307">
    <property type="component" value="Chromosome"/>
</dbReference>
<feature type="transmembrane region" description="Helical" evidence="6">
    <location>
        <begin position="137"/>
        <end position="156"/>
    </location>
</feature>
<evidence type="ECO:0000256" key="2">
    <source>
        <dbReference type="ARBA" id="ARBA00022475"/>
    </source>
</evidence>
<reference evidence="7 8" key="1">
    <citation type="submission" date="2021-05" db="EMBL/GenBank/DDBJ databases">
        <title>Complete genome of Nocardioides aquaticus KCTC 9944T isolated from meromictic and hypersaline Ekho Lake, Antarctica.</title>
        <authorList>
            <person name="Hwang K."/>
            <person name="Kim K.M."/>
            <person name="Choe H."/>
        </authorList>
    </citation>
    <scope>NUCLEOTIDE SEQUENCE [LARGE SCALE GENOMIC DNA]</scope>
    <source>
        <strain evidence="7 8">KCTC 9944</strain>
    </source>
</reference>
<keyword evidence="5 6" id="KW-0472">Membrane</keyword>
<feature type="transmembrane region" description="Helical" evidence="6">
    <location>
        <begin position="355"/>
        <end position="377"/>
    </location>
</feature>
<feature type="transmembrane region" description="Helical" evidence="6">
    <location>
        <begin position="321"/>
        <end position="343"/>
    </location>
</feature>
<evidence type="ECO:0000256" key="1">
    <source>
        <dbReference type="ARBA" id="ARBA00004651"/>
    </source>
</evidence>
<feature type="transmembrane region" description="Helical" evidence="6">
    <location>
        <begin position="287"/>
        <end position="309"/>
    </location>
</feature>
<dbReference type="PANTHER" id="PTHR30250">
    <property type="entry name" value="PST FAMILY PREDICTED COLANIC ACID TRANSPORTER"/>
    <property type="match status" value="1"/>
</dbReference>